<dbReference type="RefSeq" id="XP_022348099.1">
    <property type="nucleotide sequence ID" value="XM_022492391.1"/>
</dbReference>
<feature type="domain" description="G-protein coupled receptors family 1 profile" evidence="15">
    <location>
        <begin position="39"/>
        <end position="287"/>
    </location>
</feature>
<keyword evidence="6 13" id="KW-0812">Transmembrane</keyword>
<dbReference type="Pfam" id="PF13853">
    <property type="entry name" value="7tm_4"/>
    <property type="match status" value="1"/>
</dbReference>
<evidence type="ECO:0000256" key="8">
    <source>
        <dbReference type="ARBA" id="ARBA00022989"/>
    </source>
</evidence>
<evidence type="ECO:0000313" key="16">
    <source>
        <dbReference type="Proteomes" id="UP000248482"/>
    </source>
</evidence>
<dbReference type="InterPro" id="IPR017452">
    <property type="entry name" value="GPCR_Rhodpsn_7TM"/>
</dbReference>
<comment type="function">
    <text evidence="1">Odorant receptor.</text>
</comment>
<evidence type="ECO:0000313" key="17">
    <source>
        <dbReference type="RefSeq" id="XP_022348099.1"/>
    </source>
</evidence>
<feature type="transmembrane region" description="Helical" evidence="14">
    <location>
        <begin position="269"/>
        <end position="289"/>
    </location>
</feature>
<feature type="transmembrane region" description="Helical" evidence="14">
    <location>
        <begin position="239"/>
        <end position="257"/>
    </location>
</feature>
<reference evidence="17" key="1">
    <citation type="submission" date="2025-08" db="UniProtKB">
        <authorList>
            <consortium name="RefSeq"/>
        </authorList>
    </citation>
    <scope>IDENTIFICATION</scope>
    <source>
        <tissue evidence="17">Blood</tissue>
    </source>
</reference>
<dbReference type="InterPro" id="IPR000725">
    <property type="entry name" value="Olfact_rcpt"/>
</dbReference>
<keyword evidence="5 14" id="KW-0716">Sensory transduction</keyword>
<dbReference type="STRING" id="391180.A0A2Y9IL93"/>
<evidence type="ECO:0000256" key="4">
    <source>
        <dbReference type="ARBA" id="ARBA00022475"/>
    </source>
</evidence>
<evidence type="ECO:0000256" key="14">
    <source>
        <dbReference type="RuleBase" id="RU363047"/>
    </source>
</evidence>
<comment type="similarity">
    <text evidence="13">Belongs to the G-protein coupled receptor 1 family.</text>
</comment>
<feature type="transmembrane region" description="Helical" evidence="14">
    <location>
        <begin position="21"/>
        <end position="46"/>
    </location>
</feature>
<evidence type="ECO:0000256" key="11">
    <source>
        <dbReference type="ARBA" id="ARBA00023170"/>
    </source>
</evidence>
<dbReference type="PANTHER" id="PTHR26452">
    <property type="entry name" value="OLFACTORY RECEPTOR"/>
    <property type="match status" value="1"/>
</dbReference>
<keyword evidence="10 14" id="KW-0472">Membrane</keyword>
<dbReference type="PRINTS" id="PR00237">
    <property type="entry name" value="GPCRRHODOPSN"/>
</dbReference>
<dbReference type="InterPro" id="IPR000276">
    <property type="entry name" value="GPCR_Rhodpsn"/>
</dbReference>
<dbReference type="Gene3D" id="1.20.1070.10">
    <property type="entry name" value="Rhodopsin 7-helix transmembrane proteins"/>
    <property type="match status" value="1"/>
</dbReference>
<organism evidence="16 17">
    <name type="scientific">Enhydra lutris kenyoni</name>
    <name type="common">northern sea otter</name>
    <dbReference type="NCBI Taxonomy" id="391180"/>
    <lineage>
        <taxon>Eukaryota</taxon>
        <taxon>Metazoa</taxon>
        <taxon>Chordata</taxon>
        <taxon>Craniata</taxon>
        <taxon>Vertebrata</taxon>
        <taxon>Euteleostomi</taxon>
        <taxon>Mammalia</taxon>
        <taxon>Eutheria</taxon>
        <taxon>Laurasiatheria</taxon>
        <taxon>Carnivora</taxon>
        <taxon>Caniformia</taxon>
        <taxon>Musteloidea</taxon>
        <taxon>Mustelidae</taxon>
        <taxon>Lutrinae</taxon>
        <taxon>Enhydra</taxon>
    </lineage>
</organism>
<dbReference type="InterPro" id="IPR050516">
    <property type="entry name" value="Olfactory_GPCR"/>
</dbReference>
<evidence type="ECO:0000256" key="7">
    <source>
        <dbReference type="ARBA" id="ARBA00022725"/>
    </source>
</evidence>
<dbReference type="GO" id="GO:0004984">
    <property type="term" value="F:olfactory receptor activity"/>
    <property type="evidence" value="ECO:0007669"/>
    <property type="project" value="InterPro"/>
</dbReference>
<dbReference type="PRINTS" id="PR00245">
    <property type="entry name" value="OLFACTORYR"/>
</dbReference>
<evidence type="ECO:0000256" key="10">
    <source>
        <dbReference type="ARBA" id="ARBA00023136"/>
    </source>
</evidence>
<feature type="transmembrane region" description="Helical" evidence="14">
    <location>
        <begin position="194"/>
        <end position="218"/>
    </location>
</feature>
<dbReference type="PROSITE" id="PS50262">
    <property type="entry name" value="G_PROTEIN_RECEP_F1_2"/>
    <property type="match status" value="1"/>
</dbReference>
<keyword evidence="16" id="KW-1185">Reference proteome</keyword>
<keyword evidence="4 14" id="KW-1003">Cell membrane</keyword>
<keyword evidence="9 13" id="KW-0297">G-protein coupled receptor</keyword>
<comment type="function">
    <text evidence="2">Putative odorant or sperm cell receptor.</text>
</comment>
<dbReference type="OrthoDB" id="9836137at2759"/>
<dbReference type="AlphaFoldDB" id="A0A2Y9IL93"/>
<accession>A0A2Y9IL93</accession>
<dbReference type="GO" id="GO:0004930">
    <property type="term" value="F:G protein-coupled receptor activity"/>
    <property type="evidence" value="ECO:0007669"/>
    <property type="project" value="UniProtKB-KW"/>
</dbReference>
<evidence type="ECO:0000256" key="5">
    <source>
        <dbReference type="ARBA" id="ARBA00022606"/>
    </source>
</evidence>
<protein>
    <recommendedName>
        <fullName evidence="14">Olfactory receptor</fullName>
    </recommendedName>
</protein>
<evidence type="ECO:0000256" key="2">
    <source>
        <dbReference type="ARBA" id="ARBA00003929"/>
    </source>
</evidence>
<keyword evidence="8 14" id="KW-1133">Transmembrane helix</keyword>
<dbReference type="KEGG" id="elk:111139998"/>
<gene>
    <name evidence="17" type="primary">LOC111139998</name>
</gene>
<dbReference type="Proteomes" id="UP000248482">
    <property type="component" value="Unplaced"/>
</dbReference>
<name>A0A2Y9IL93_ENHLU</name>
<evidence type="ECO:0000256" key="9">
    <source>
        <dbReference type="ARBA" id="ARBA00023040"/>
    </source>
</evidence>
<comment type="subcellular location">
    <subcellularLocation>
        <location evidence="3 14">Cell membrane</location>
        <topology evidence="3 14">Multi-pass membrane protein</topology>
    </subcellularLocation>
</comment>
<dbReference type="PROSITE" id="PS00237">
    <property type="entry name" value="G_PROTEIN_RECEP_F1_1"/>
    <property type="match status" value="1"/>
</dbReference>
<dbReference type="FunFam" id="1.20.1070.10:FF:000037">
    <property type="entry name" value="Olfactory receptor"/>
    <property type="match status" value="1"/>
</dbReference>
<keyword evidence="12 13" id="KW-0807">Transducer</keyword>
<evidence type="ECO:0000259" key="15">
    <source>
        <dbReference type="PROSITE" id="PS50262"/>
    </source>
</evidence>
<evidence type="ECO:0000256" key="13">
    <source>
        <dbReference type="RuleBase" id="RU000688"/>
    </source>
</evidence>
<evidence type="ECO:0000256" key="1">
    <source>
        <dbReference type="ARBA" id="ARBA00002936"/>
    </source>
</evidence>
<dbReference type="SUPFAM" id="SSF81321">
    <property type="entry name" value="Family A G protein-coupled receptor-like"/>
    <property type="match status" value="1"/>
</dbReference>
<dbReference type="CDD" id="cd15227">
    <property type="entry name" value="7tmA_OR14-like"/>
    <property type="match status" value="1"/>
</dbReference>
<sequence length="310" mass="35059">MDNFTSGSIFFLMGFSDVREIQVLHAVLFLLIYLVSLLVNLLIITLTTKDHQLYTPMYFFLKNLPFLDLCLISITVPKSIMNSLMNHNTISLLGCVSQVFFFLSLASTEVALLTVMSYDRYVAVCHPLRYDIIMGHRACMQMATTSWVSGGLNAILHTASTFSIPMCGLPEIHQFFCDFPQLLSLACSYNIGELVVIGLSLVLDFGCFVFIDISYIYIFSTVLRMPSREGCHKAMSTCLPLLLVVTLFLSSGFFAYLHPLPKYPSLLDLLVSVFYTVVPPTMNPLIYSLRNKYMKMALRKLIMDKYNLSI</sequence>
<feature type="transmembrane region" description="Helical" evidence="14">
    <location>
        <begin position="58"/>
        <end position="77"/>
    </location>
</feature>
<evidence type="ECO:0000256" key="3">
    <source>
        <dbReference type="ARBA" id="ARBA00004651"/>
    </source>
</evidence>
<proteinExistence type="inferred from homology"/>
<keyword evidence="11 13" id="KW-0675">Receptor</keyword>
<keyword evidence="7 14" id="KW-0552">Olfaction</keyword>
<dbReference type="GeneID" id="111139998"/>
<dbReference type="GO" id="GO:0005886">
    <property type="term" value="C:plasma membrane"/>
    <property type="evidence" value="ECO:0007669"/>
    <property type="project" value="UniProtKB-SubCell"/>
</dbReference>
<evidence type="ECO:0000256" key="6">
    <source>
        <dbReference type="ARBA" id="ARBA00022692"/>
    </source>
</evidence>
<evidence type="ECO:0000256" key="12">
    <source>
        <dbReference type="ARBA" id="ARBA00023224"/>
    </source>
</evidence>
<feature type="transmembrane region" description="Helical" evidence="14">
    <location>
        <begin position="89"/>
        <end position="107"/>
    </location>
</feature>